<dbReference type="Pfam" id="PF08019">
    <property type="entry name" value="EptA_B_N"/>
    <property type="match status" value="1"/>
</dbReference>
<keyword evidence="4 12" id="KW-0808">Transferase</keyword>
<comment type="caution">
    <text evidence="12">The sequence shown here is derived from an EMBL/GenBank/DDBJ whole genome shotgun (WGS) entry which is preliminary data.</text>
</comment>
<evidence type="ECO:0000256" key="5">
    <source>
        <dbReference type="ARBA" id="ARBA00022692"/>
    </source>
</evidence>
<proteinExistence type="predicted"/>
<keyword evidence="2" id="KW-1003">Cell membrane</keyword>
<feature type="transmembrane region" description="Helical" evidence="9">
    <location>
        <begin position="25"/>
        <end position="45"/>
    </location>
</feature>
<dbReference type="InterPro" id="IPR058130">
    <property type="entry name" value="PEA_transf_C"/>
</dbReference>
<feature type="compositionally biased region" description="Low complexity" evidence="8">
    <location>
        <begin position="541"/>
        <end position="561"/>
    </location>
</feature>
<evidence type="ECO:0000256" key="8">
    <source>
        <dbReference type="SAM" id="MobiDB-lite"/>
    </source>
</evidence>
<dbReference type="InterPro" id="IPR040423">
    <property type="entry name" value="PEA_transferase"/>
</dbReference>
<organism evidence="12 13">
    <name type="scientific">Luteimonas endophytica</name>
    <dbReference type="NCBI Taxonomy" id="3042023"/>
    <lineage>
        <taxon>Bacteria</taxon>
        <taxon>Pseudomonadati</taxon>
        <taxon>Pseudomonadota</taxon>
        <taxon>Gammaproteobacteria</taxon>
        <taxon>Lysobacterales</taxon>
        <taxon>Lysobacteraceae</taxon>
        <taxon>Luteimonas</taxon>
    </lineage>
</organism>
<feature type="domain" description="Phosphoethanolamine transferase N-terminal" evidence="11">
    <location>
        <begin position="72"/>
        <end position="215"/>
    </location>
</feature>
<protein>
    <submittedName>
        <fullName evidence="12">Phosphoethanolamine--lipid A transferase EptA</fullName>
    </submittedName>
</protein>
<evidence type="ECO:0000256" key="4">
    <source>
        <dbReference type="ARBA" id="ARBA00022679"/>
    </source>
</evidence>
<sequence length="561" mass="61317">MQALALRLSSGAFIPRVRWRLRTPMFVLAWALFNAVAYHVPLYLFGIEHLDVASWGAGVTLLTLFVLVAAMTALFTGVVSLIVPRLVKPLCMVMAIANAIALYFVVTYGVVLDETMMGNAFNTNTAEAAGLFHPWMLVYAFCLGIVPCWVLLQVEVTRTPFFKRLVMPIAVGVFTLCWAYGASQSWLWIDKHAKHLGGMVLPWSYVVNAGRYLAGKAAPHERKLLPAAHFVSNEKKVVFLVIGESARAQNFSLYGYGRQTNPAVAKAGATVFRKARSCATYTTASLECILAHQEPGARAMWEPLTSYLQRHGVDVIWRTNNAGEPAMDVRHFERLGDLKAGCTGEACDYDEGLLRGIEARIAASDQQRILVVFHLEGSHGPAYNVRYPPRFNVFTPVCASVQLHQCSSDELINAYDNTIVYTDFVVGQAIDVLKGLQGYSTSLIYVSDHGESLGEYNLYLHGTPWTIAPDVQKEIPLIVWDSSAPHSNANTTLTVEGAFSHANVFHSVMGAFGMRSDIFEPELDLFSAAALRPAMAPSPVAGGNSSPTPASAGGPSPTRQR</sequence>
<evidence type="ECO:0000313" key="13">
    <source>
        <dbReference type="Proteomes" id="UP001156940"/>
    </source>
</evidence>
<keyword evidence="13" id="KW-1185">Reference proteome</keyword>
<evidence type="ECO:0000313" key="12">
    <source>
        <dbReference type="EMBL" id="MDH5822509.1"/>
    </source>
</evidence>
<dbReference type="Pfam" id="PF00884">
    <property type="entry name" value="Sulfatase"/>
    <property type="match status" value="1"/>
</dbReference>
<feature type="domain" description="Sulfatase N-terminal" evidence="10">
    <location>
        <begin position="237"/>
        <end position="514"/>
    </location>
</feature>
<dbReference type="PANTHER" id="PTHR30443">
    <property type="entry name" value="INNER MEMBRANE PROTEIN"/>
    <property type="match status" value="1"/>
</dbReference>
<dbReference type="EMBL" id="JARXRM010000025">
    <property type="protein sequence ID" value="MDH5822509.1"/>
    <property type="molecule type" value="Genomic_DNA"/>
</dbReference>
<dbReference type="Proteomes" id="UP001156940">
    <property type="component" value="Unassembled WGS sequence"/>
</dbReference>
<evidence type="ECO:0000256" key="3">
    <source>
        <dbReference type="ARBA" id="ARBA00022519"/>
    </source>
</evidence>
<dbReference type="InterPro" id="IPR000917">
    <property type="entry name" value="Sulfatase_N"/>
</dbReference>
<dbReference type="PANTHER" id="PTHR30443:SF0">
    <property type="entry name" value="PHOSPHOETHANOLAMINE TRANSFERASE EPTA"/>
    <property type="match status" value="1"/>
</dbReference>
<feature type="region of interest" description="Disordered" evidence="8">
    <location>
        <begin position="537"/>
        <end position="561"/>
    </location>
</feature>
<dbReference type="GO" id="GO:0016740">
    <property type="term" value="F:transferase activity"/>
    <property type="evidence" value="ECO:0007669"/>
    <property type="project" value="UniProtKB-KW"/>
</dbReference>
<dbReference type="RefSeq" id="WP_280573436.1">
    <property type="nucleotide sequence ID" value="NZ_JARXRM010000025.1"/>
</dbReference>
<accession>A0ABT6J6P9</accession>
<dbReference type="InterPro" id="IPR017850">
    <property type="entry name" value="Alkaline_phosphatase_core_sf"/>
</dbReference>
<feature type="transmembrane region" description="Helical" evidence="9">
    <location>
        <begin position="164"/>
        <end position="183"/>
    </location>
</feature>
<dbReference type="NCBIfam" id="NF007160">
    <property type="entry name" value="PRK09598.1"/>
    <property type="match status" value="1"/>
</dbReference>
<keyword evidence="5 9" id="KW-0812">Transmembrane</keyword>
<evidence type="ECO:0000256" key="1">
    <source>
        <dbReference type="ARBA" id="ARBA00004429"/>
    </source>
</evidence>
<dbReference type="SUPFAM" id="SSF53649">
    <property type="entry name" value="Alkaline phosphatase-like"/>
    <property type="match status" value="1"/>
</dbReference>
<comment type="subcellular location">
    <subcellularLocation>
        <location evidence="1">Cell inner membrane</location>
        <topology evidence="1">Multi-pass membrane protein</topology>
    </subcellularLocation>
</comment>
<keyword evidence="6 9" id="KW-1133">Transmembrane helix</keyword>
<dbReference type="InterPro" id="IPR012549">
    <property type="entry name" value="EptA-like_N"/>
</dbReference>
<evidence type="ECO:0000256" key="2">
    <source>
        <dbReference type="ARBA" id="ARBA00022475"/>
    </source>
</evidence>
<feature type="transmembrane region" description="Helical" evidence="9">
    <location>
        <begin position="57"/>
        <end position="83"/>
    </location>
</feature>
<reference evidence="12 13" key="1">
    <citation type="submission" date="2023-04" db="EMBL/GenBank/DDBJ databases">
        <title>Luteimonas endophyticus RD2P54.</title>
        <authorList>
            <person name="Sun J.-Q."/>
        </authorList>
    </citation>
    <scope>NUCLEOTIDE SEQUENCE [LARGE SCALE GENOMIC DNA]</scope>
    <source>
        <strain evidence="12 13">RD2P54</strain>
    </source>
</reference>
<dbReference type="Gene3D" id="3.40.720.10">
    <property type="entry name" value="Alkaline Phosphatase, subunit A"/>
    <property type="match status" value="1"/>
</dbReference>
<evidence type="ECO:0000256" key="7">
    <source>
        <dbReference type="ARBA" id="ARBA00023136"/>
    </source>
</evidence>
<evidence type="ECO:0000256" key="9">
    <source>
        <dbReference type="SAM" id="Phobius"/>
    </source>
</evidence>
<evidence type="ECO:0000256" key="6">
    <source>
        <dbReference type="ARBA" id="ARBA00022989"/>
    </source>
</evidence>
<feature type="transmembrane region" description="Helical" evidence="9">
    <location>
        <begin position="90"/>
        <end position="111"/>
    </location>
</feature>
<keyword evidence="3" id="KW-0997">Cell inner membrane</keyword>
<evidence type="ECO:0000259" key="11">
    <source>
        <dbReference type="Pfam" id="PF08019"/>
    </source>
</evidence>
<gene>
    <name evidence="12" type="primary">eptA</name>
    <name evidence="12" type="ORF">QFW77_05830</name>
</gene>
<evidence type="ECO:0000259" key="10">
    <source>
        <dbReference type="Pfam" id="PF00884"/>
    </source>
</evidence>
<dbReference type="CDD" id="cd16017">
    <property type="entry name" value="LptA"/>
    <property type="match status" value="1"/>
</dbReference>
<keyword evidence="7 9" id="KW-0472">Membrane</keyword>
<feature type="transmembrane region" description="Helical" evidence="9">
    <location>
        <begin position="131"/>
        <end position="152"/>
    </location>
</feature>
<name>A0ABT6J6P9_9GAMM</name>